<protein>
    <submittedName>
        <fullName evidence="1">Uncharacterized protein</fullName>
    </submittedName>
</protein>
<dbReference type="EMBL" id="SNRW01002325">
    <property type="protein sequence ID" value="KAA6393147.1"/>
    <property type="molecule type" value="Genomic_DNA"/>
</dbReference>
<evidence type="ECO:0000313" key="1">
    <source>
        <dbReference type="EMBL" id="KAA6393147.1"/>
    </source>
</evidence>
<evidence type="ECO:0000313" key="2">
    <source>
        <dbReference type="Proteomes" id="UP000324800"/>
    </source>
</evidence>
<sequence>MPFGGAVARNDGQGSAWIPISFASSFALAFIPRNQSLMASFLQTPYNSSRTPRICSSKSLQYSIKSLGSIPPKCLYLLVAPFIPSNAASTSPWVILESYYLTQLIQFYRYLLLPGPNFLTASDNFNSSNIYDMMKIYQQTNISNDTFKLQLIDKLPPIRLNMNTAIDNCFTSDQTAQGYKYMPTVLPLTLANIQSFVDTMQKHFSTQITFNSGAL</sequence>
<accession>A0A5J4WDV3</accession>
<proteinExistence type="predicted"/>
<dbReference type="Proteomes" id="UP000324800">
    <property type="component" value="Unassembled WGS sequence"/>
</dbReference>
<organism evidence="1 2">
    <name type="scientific">Streblomastix strix</name>
    <dbReference type="NCBI Taxonomy" id="222440"/>
    <lineage>
        <taxon>Eukaryota</taxon>
        <taxon>Metamonada</taxon>
        <taxon>Preaxostyla</taxon>
        <taxon>Oxymonadida</taxon>
        <taxon>Streblomastigidae</taxon>
        <taxon>Streblomastix</taxon>
    </lineage>
</organism>
<gene>
    <name evidence="1" type="ORF">EZS28_011323</name>
</gene>
<name>A0A5J4WDV3_9EUKA</name>
<comment type="caution">
    <text evidence="1">The sequence shown here is derived from an EMBL/GenBank/DDBJ whole genome shotgun (WGS) entry which is preliminary data.</text>
</comment>
<reference evidence="1 2" key="1">
    <citation type="submission" date="2019-03" db="EMBL/GenBank/DDBJ databases">
        <title>Single cell metagenomics reveals metabolic interactions within the superorganism composed of flagellate Streblomastix strix and complex community of Bacteroidetes bacteria on its surface.</title>
        <authorList>
            <person name="Treitli S.C."/>
            <person name="Kolisko M."/>
            <person name="Husnik F."/>
            <person name="Keeling P."/>
            <person name="Hampl V."/>
        </authorList>
    </citation>
    <scope>NUCLEOTIDE SEQUENCE [LARGE SCALE GENOMIC DNA]</scope>
    <source>
        <strain evidence="1">ST1C</strain>
    </source>
</reference>
<dbReference type="AlphaFoldDB" id="A0A5J4WDV3"/>